<dbReference type="Gene3D" id="3.40.50.2060">
    <property type="match status" value="1"/>
</dbReference>
<dbReference type="InterPro" id="IPR043154">
    <property type="entry name" value="Sec-1-like_dom1"/>
</dbReference>
<dbReference type="InterPro" id="IPR027482">
    <property type="entry name" value="Sec1-like_dom2"/>
</dbReference>
<evidence type="ECO:0000256" key="1">
    <source>
        <dbReference type="ARBA" id="ARBA00009884"/>
    </source>
</evidence>
<dbReference type="Pfam" id="PF00995">
    <property type="entry name" value="Sec1"/>
    <property type="match status" value="1"/>
</dbReference>
<dbReference type="AlphaFoldDB" id="A0AAD7UPS1"/>
<dbReference type="EMBL" id="JAQMWT010000040">
    <property type="protein sequence ID" value="KAJ8612833.1"/>
    <property type="molecule type" value="Genomic_DNA"/>
</dbReference>
<keyword evidence="3" id="KW-1185">Reference proteome</keyword>
<evidence type="ECO:0000313" key="2">
    <source>
        <dbReference type="EMBL" id="KAJ8612833.1"/>
    </source>
</evidence>
<comment type="similarity">
    <text evidence="1">Belongs to the STXBP/unc-18/SEC1 family.</text>
</comment>
<accession>A0AAD7UPS1</accession>
<sequence>MDIRTKQKSALSEILSGGGESFGGFDWKVLILDQTCRDMLSPLLSVNELRRLGVTLHLSLDGERDPLQDAVAVYLCRPLAENVVRIASDCERQLYARMEINFSSRVERRTLETMARSVARTRADDEAPGSRISSIWDRNIQFVALEPRLFALGRSGAFEDVDRIATGIACACTTLLAGDDAVALPIIRCAPGAAGVAEALCEKLRAKSGGSVGTPARARRGLLVVVVDRRDDLLTPLRHAETYQGMVDDLVLGGLQANRVAVNEASYELSVDGDDDFFARYARQPLPDVIDASSEHLAQLRSREQKVRARTSSDAQQGSKDLVEAIDELPKLLESKKRLEGHTAVLGAIMTQIAQRQIPKFIEAEQRFDKKLVTELFDEPLSATDATAKLGSVYDRLRLLFVWGLDPDGGLSDDDVAALQTKLAADLDKAAASDAVFATAKPLVARASRALAAARAQLREDASRAPPSSSDDAAAAAAADTKKTFSRILATAHAGATKLVDKAAKGVGSLLGDKAGYAIQVLEALFEGRGAINDSFLRLDPSAATKARAGAGPGPPPPDQQPLDALIFVVGAGCYAEHHAIQAAFANSPRNVVYGATALVNGTSFLDHLVSLATKEEDPPS</sequence>
<dbReference type="PANTHER" id="PTHR11679">
    <property type="entry name" value="VESICLE PROTEIN SORTING-ASSOCIATED"/>
    <property type="match status" value="1"/>
</dbReference>
<dbReference type="InterPro" id="IPR043127">
    <property type="entry name" value="Sec-1-like_dom3a"/>
</dbReference>
<dbReference type="GO" id="GO:0016192">
    <property type="term" value="P:vesicle-mediated transport"/>
    <property type="evidence" value="ECO:0007669"/>
    <property type="project" value="InterPro"/>
</dbReference>
<dbReference type="InterPro" id="IPR036045">
    <property type="entry name" value="Sec1-like_sf"/>
</dbReference>
<organism evidence="2 3">
    <name type="scientific">Chrysophaeum taylorii</name>
    <dbReference type="NCBI Taxonomy" id="2483200"/>
    <lineage>
        <taxon>Eukaryota</taxon>
        <taxon>Sar</taxon>
        <taxon>Stramenopiles</taxon>
        <taxon>Ochrophyta</taxon>
        <taxon>Pelagophyceae</taxon>
        <taxon>Pelagomonadales</taxon>
        <taxon>Pelagomonadaceae</taxon>
        <taxon>Chrysophaeum</taxon>
    </lineage>
</organism>
<dbReference type="Proteomes" id="UP001230188">
    <property type="component" value="Unassembled WGS sequence"/>
</dbReference>
<comment type="caution">
    <text evidence="2">The sequence shown here is derived from an EMBL/GenBank/DDBJ whole genome shotgun (WGS) entry which is preliminary data.</text>
</comment>
<name>A0AAD7UPS1_9STRA</name>
<evidence type="ECO:0000313" key="3">
    <source>
        <dbReference type="Proteomes" id="UP001230188"/>
    </source>
</evidence>
<dbReference type="SUPFAM" id="SSF56815">
    <property type="entry name" value="Sec1/munc18-like (SM) proteins"/>
    <property type="match status" value="1"/>
</dbReference>
<protein>
    <submittedName>
        <fullName evidence="2">Uncharacterized protein</fullName>
    </submittedName>
</protein>
<dbReference type="PIRSF" id="PIRSF005715">
    <property type="entry name" value="VPS45_Sec1"/>
    <property type="match status" value="1"/>
</dbReference>
<dbReference type="Gene3D" id="3.40.50.1910">
    <property type="match status" value="1"/>
</dbReference>
<reference evidence="2" key="1">
    <citation type="submission" date="2023-01" db="EMBL/GenBank/DDBJ databases">
        <title>Metagenome sequencing of chrysophaentin producing Chrysophaeum taylorii.</title>
        <authorList>
            <person name="Davison J."/>
            <person name="Bewley C."/>
        </authorList>
    </citation>
    <scope>NUCLEOTIDE SEQUENCE</scope>
    <source>
        <strain evidence="2">NIES-1699</strain>
    </source>
</reference>
<dbReference type="Gene3D" id="1.25.40.60">
    <property type="match status" value="1"/>
</dbReference>
<dbReference type="Gene3D" id="3.90.830.10">
    <property type="entry name" value="Syntaxin Binding Protein 1, Chain A, domain 2"/>
    <property type="match status" value="1"/>
</dbReference>
<proteinExistence type="inferred from homology"/>
<gene>
    <name evidence="2" type="ORF">CTAYLR_002068</name>
</gene>
<dbReference type="InterPro" id="IPR001619">
    <property type="entry name" value="Sec1-like"/>
</dbReference>